<comment type="caution">
    <text evidence="1">The sequence shown here is derived from an EMBL/GenBank/DDBJ whole genome shotgun (WGS) entry which is preliminary data.</text>
</comment>
<proteinExistence type="predicted"/>
<evidence type="ECO:0000313" key="1">
    <source>
        <dbReference type="EMBL" id="CAG8851178.1"/>
    </source>
</evidence>
<evidence type="ECO:0000313" key="2">
    <source>
        <dbReference type="Proteomes" id="UP000789920"/>
    </source>
</evidence>
<name>A0ACA9SYW2_9GLOM</name>
<organism evidence="1 2">
    <name type="scientific">Racocetra persica</name>
    <dbReference type="NCBI Taxonomy" id="160502"/>
    <lineage>
        <taxon>Eukaryota</taxon>
        <taxon>Fungi</taxon>
        <taxon>Fungi incertae sedis</taxon>
        <taxon>Mucoromycota</taxon>
        <taxon>Glomeromycotina</taxon>
        <taxon>Glomeromycetes</taxon>
        <taxon>Diversisporales</taxon>
        <taxon>Gigasporaceae</taxon>
        <taxon>Racocetra</taxon>
    </lineage>
</organism>
<keyword evidence="2" id="KW-1185">Reference proteome</keyword>
<dbReference type="EMBL" id="CAJVQC010174705">
    <property type="protein sequence ID" value="CAG8851178.1"/>
    <property type="molecule type" value="Genomic_DNA"/>
</dbReference>
<dbReference type="Proteomes" id="UP000789920">
    <property type="component" value="Unassembled WGS sequence"/>
</dbReference>
<reference evidence="1" key="1">
    <citation type="submission" date="2021-06" db="EMBL/GenBank/DDBJ databases">
        <authorList>
            <person name="Kallberg Y."/>
            <person name="Tangrot J."/>
            <person name="Rosling A."/>
        </authorList>
    </citation>
    <scope>NUCLEOTIDE SEQUENCE</scope>
    <source>
        <strain evidence="1">MA461A</strain>
    </source>
</reference>
<feature type="non-terminal residue" evidence="1">
    <location>
        <position position="1"/>
    </location>
</feature>
<feature type="non-terminal residue" evidence="1">
    <location>
        <position position="79"/>
    </location>
</feature>
<accession>A0ACA9SYW2</accession>
<gene>
    <name evidence="1" type="ORF">RPERSI_LOCUS36445</name>
</gene>
<sequence length="79" mass="8865">CHGTNLTMGKNLHFPRQCKWPSDQKTSDLQLAITSAGTNRNDTVIVGYLLNYYSDNAMNNAGWMTTVSQALPDLYDHNM</sequence>
<protein>
    <submittedName>
        <fullName evidence="1">27036_t:CDS:1</fullName>
    </submittedName>
</protein>